<keyword evidence="7" id="KW-1185">Reference proteome</keyword>
<gene>
    <name evidence="6" type="ORF">DFH08DRAFT_978216</name>
</gene>
<evidence type="ECO:0000256" key="4">
    <source>
        <dbReference type="SAM" id="SignalP"/>
    </source>
</evidence>
<dbReference type="GO" id="GO:0052689">
    <property type="term" value="F:carboxylic ester hydrolase activity"/>
    <property type="evidence" value="ECO:0007669"/>
    <property type="project" value="UniProtKB-KW"/>
</dbReference>
<organism evidence="6 7">
    <name type="scientific">Mycena albidolilacea</name>
    <dbReference type="NCBI Taxonomy" id="1033008"/>
    <lineage>
        <taxon>Eukaryota</taxon>
        <taxon>Fungi</taxon>
        <taxon>Dikarya</taxon>
        <taxon>Basidiomycota</taxon>
        <taxon>Agaricomycotina</taxon>
        <taxon>Agaricomycetes</taxon>
        <taxon>Agaricomycetidae</taxon>
        <taxon>Agaricales</taxon>
        <taxon>Marasmiineae</taxon>
        <taxon>Mycenaceae</taxon>
        <taxon>Mycena</taxon>
    </lineage>
</organism>
<feature type="chain" id="PRO_5042185878" evidence="4">
    <location>
        <begin position="24"/>
        <end position="344"/>
    </location>
</feature>
<feature type="signal peptide" evidence="4">
    <location>
        <begin position="1"/>
        <end position="23"/>
    </location>
</feature>
<comment type="caution">
    <text evidence="6">The sequence shown here is derived from an EMBL/GenBank/DDBJ whole genome shotgun (WGS) entry which is preliminary data.</text>
</comment>
<dbReference type="GO" id="GO:0005975">
    <property type="term" value="P:carbohydrate metabolic process"/>
    <property type="evidence" value="ECO:0007669"/>
    <property type="project" value="InterPro"/>
</dbReference>
<evidence type="ECO:0000259" key="5">
    <source>
        <dbReference type="PROSITE" id="PS51164"/>
    </source>
</evidence>
<evidence type="ECO:0000256" key="3">
    <source>
        <dbReference type="ARBA" id="ARBA00022801"/>
    </source>
</evidence>
<keyword evidence="1" id="KW-0719">Serine esterase</keyword>
<evidence type="ECO:0000313" key="7">
    <source>
        <dbReference type="Proteomes" id="UP001218218"/>
    </source>
</evidence>
<dbReference type="Pfam" id="PF10503">
    <property type="entry name" value="Esterase_PHB"/>
    <property type="match status" value="1"/>
</dbReference>
<name>A0AAD6YZC6_9AGAR</name>
<dbReference type="AlphaFoldDB" id="A0AAD6YZC6"/>
<dbReference type="InterPro" id="IPR000254">
    <property type="entry name" value="CBD"/>
</dbReference>
<reference evidence="6" key="1">
    <citation type="submission" date="2023-03" db="EMBL/GenBank/DDBJ databases">
        <title>Massive genome expansion in bonnet fungi (Mycena s.s.) driven by repeated elements and novel gene families across ecological guilds.</title>
        <authorList>
            <consortium name="Lawrence Berkeley National Laboratory"/>
            <person name="Harder C.B."/>
            <person name="Miyauchi S."/>
            <person name="Viragh M."/>
            <person name="Kuo A."/>
            <person name="Thoen E."/>
            <person name="Andreopoulos B."/>
            <person name="Lu D."/>
            <person name="Skrede I."/>
            <person name="Drula E."/>
            <person name="Henrissat B."/>
            <person name="Morin E."/>
            <person name="Kohler A."/>
            <person name="Barry K."/>
            <person name="LaButti K."/>
            <person name="Morin E."/>
            <person name="Salamov A."/>
            <person name="Lipzen A."/>
            <person name="Mereny Z."/>
            <person name="Hegedus B."/>
            <person name="Baldrian P."/>
            <person name="Stursova M."/>
            <person name="Weitz H."/>
            <person name="Taylor A."/>
            <person name="Grigoriev I.V."/>
            <person name="Nagy L.G."/>
            <person name="Martin F."/>
            <person name="Kauserud H."/>
        </authorList>
    </citation>
    <scope>NUCLEOTIDE SEQUENCE</scope>
    <source>
        <strain evidence="6">CBHHK002</strain>
    </source>
</reference>
<dbReference type="InterPro" id="IPR035971">
    <property type="entry name" value="CBD_sf"/>
</dbReference>
<dbReference type="PROSITE" id="PS00562">
    <property type="entry name" value="CBM1_1"/>
    <property type="match status" value="1"/>
</dbReference>
<dbReference type="InterPro" id="IPR050955">
    <property type="entry name" value="Plant_Biomass_Hydrol_Est"/>
</dbReference>
<evidence type="ECO:0000313" key="6">
    <source>
        <dbReference type="EMBL" id="KAJ7302111.1"/>
    </source>
</evidence>
<dbReference type="PANTHER" id="PTHR43037:SF5">
    <property type="entry name" value="FERULOYL ESTERASE"/>
    <property type="match status" value="1"/>
</dbReference>
<proteinExistence type="predicted"/>
<dbReference type="EMBL" id="JARIHO010000121">
    <property type="protein sequence ID" value="KAJ7302111.1"/>
    <property type="molecule type" value="Genomic_DNA"/>
</dbReference>
<dbReference type="PROSITE" id="PS51164">
    <property type="entry name" value="CBM1_2"/>
    <property type="match status" value="1"/>
</dbReference>
<dbReference type="GO" id="GO:0005576">
    <property type="term" value="C:extracellular region"/>
    <property type="evidence" value="ECO:0007669"/>
    <property type="project" value="InterPro"/>
</dbReference>
<dbReference type="InterPro" id="IPR010126">
    <property type="entry name" value="Esterase_phb"/>
</dbReference>
<dbReference type="GO" id="GO:0030248">
    <property type="term" value="F:cellulose binding"/>
    <property type="evidence" value="ECO:0007669"/>
    <property type="project" value="InterPro"/>
</dbReference>
<dbReference type="SUPFAM" id="SSF53474">
    <property type="entry name" value="alpha/beta-Hydrolases"/>
    <property type="match status" value="1"/>
</dbReference>
<dbReference type="Gene3D" id="3.40.50.1820">
    <property type="entry name" value="alpha/beta hydrolase"/>
    <property type="match status" value="1"/>
</dbReference>
<dbReference type="InterPro" id="IPR029058">
    <property type="entry name" value="AB_hydrolase_fold"/>
</dbReference>
<dbReference type="Proteomes" id="UP001218218">
    <property type="component" value="Unassembled WGS sequence"/>
</dbReference>
<evidence type="ECO:0000256" key="1">
    <source>
        <dbReference type="ARBA" id="ARBA00022487"/>
    </source>
</evidence>
<keyword evidence="3" id="KW-0378">Hydrolase</keyword>
<dbReference type="PANTHER" id="PTHR43037">
    <property type="entry name" value="UNNAMED PRODUCT-RELATED"/>
    <property type="match status" value="1"/>
</dbReference>
<dbReference type="SUPFAM" id="SSF57180">
    <property type="entry name" value="Cellulose-binding domain"/>
    <property type="match status" value="1"/>
</dbReference>
<feature type="domain" description="CBM1" evidence="5">
    <location>
        <begin position="308"/>
        <end position="344"/>
    </location>
</feature>
<sequence length="344" mass="36892">MAHFALTLLLSGLLFLWSGLVVGLNSTLQQVTDFGINPTNVGMFAYIPTNVTANPAVIVAIHDCGGTAQTYFASSPYPQFADTYGFIIIYPSSPNADTCWDVTSPATRTHDGGGDSQGIASMVNYAISTYSANSTRISVTGTASGGTMTSILMATYPELWRTATIYSGAAAGCFVNTSTVLGSYCTVDDDPGDEDYWAAVVRAMHPDYNGTYPPVQVWYGSETSFWTSYAFRAILEWSSILGCDTLGGSFEWLNYPTYTKFVYPCLQTIMDNEADPVPTHGDEDMAWFGIDPSLAPVIPPPPPPPTLPPVQHWGQCGGIGWTGGTVCVAPFKCVVNNAFNSQCL</sequence>
<evidence type="ECO:0000256" key="2">
    <source>
        <dbReference type="ARBA" id="ARBA00022729"/>
    </source>
</evidence>
<keyword evidence="2 4" id="KW-0732">Signal</keyword>
<dbReference type="Pfam" id="PF00734">
    <property type="entry name" value="CBM_1"/>
    <property type="match status" value="1"/>
</dbReference>
<protein>
    <submittedName>
        <fullName evidence="6">Carbohydrate esterase family 1 and carbohydrate-binding module family 1 protein</fullName>
    </submittedName>
</protein>
<accession>A0AAD6YZC6</accession>
<dbReference type="SMART" id="SM00236">
    <property type="entry name" value="fCBD"/>
    <property type="match status" value="1"/>
</dbReference>